<dbReference type="Pfam" id="PF10601">
    <property type="entry name" value="zf-LITAF-like"/>
    <property type="match status" value="1"/>
</dbReference>
<dbReference type="Ensembl" id="ENSHHUT00000066927.1">
    <property type="protein sequence ID" value="ENSHHUP00000064727.1"/>
    <property type="gene ID" value="ENSHHUG00000038237.1"/>
</dbReference>
<sequence>MDKSQYGFVVLMYLCIPYVSGPQPNMYPPPIQYGMGMAQPTNAPGITQVVVMQQPLPRDVCGQMMCPHCQVQVLTETTHTTGLLTWVICGSLGFFIQTHIHCRDGDTH</sequence>
<dbReference type="Proteomes" id="UP000314982">
    <property type="component" value="Unassembled WGS sequence"/>
</dbReference>
<keyword evidence="4" id="KW-1185">Reference proteome</keyword>
<reference evidence="4" key="1">
    <citation type="submission" date="2018-06" db="EMBL/GenBank/DDBJ databases">
        <title>Genome assembly of Danube salmon.</title>
        <authorList>
            <person name="Macqueen D.J."/>
            <person name="Gundappa M.K."/>
        </authorList>
    </citation>
    <scope>NUCLEOTIDE SEQUENCE [LARGE SCALE GENOMIC DNA]</scope>
</reference>
<reference evidence="3" key="3">
    <citation type="submission" date="2025-09" db="UniProtKB">
        <authorList>
            <consortium name="Ensembl"/>
        </authorList>
    </citation>
    <scope>IDENTIFICATION</scope>
</reference>
<evidence type="ECO:0000313" key="3">
    <source>
        <dbReference type="Ensembl" id="ENSHHUP00000064727.1"/>
    </source>
</evidence>
<organism evidence="3 4">
    <name type="scientific">Hucho hucho</name>
    <name type="common">huchen</name>
    <dbReference type="NCBI Taxonomy" id="62062"/>
    <lineage>
        <taxon>Eukaryota</taxon>
        <taxon>Metazoa</taxon>
        <taxon>Chordata</taxon>
        <taxon>Craniata</taxon>
        <taxon>Vertebrata</taxon>
        <taxon>Euteleostomi</taxon>
        <taxon>Actinopterygii</taxon>
        <taxon>Neopterygii</taxon>
        <taxon>Teleostei</taxon>
        <taxon>Protacanthopterygii</taxon>
        <taxon>Salmoniformes</taxon>
        <taxon>Salmonidae</taxon>
        <taxon>Salmoninae</taxon>
        <taxon>Hucho</taxon>
    </lineage>
</organism>
<evidence type="ECO:0000313" key="4">
    <source>
        <dbReference type="Proteomes" id="UP000314982"/>
    </source>
</evidence>
<feature type="domain" description="LITAF" evidence="2">
    <location>
        <begin position="63"/>
        <end position="96"/>
    </location>
</feature>
<accession>A0A4W5PMN6</accession>
<feature type="signal peptide" evidence="1">
    <location>
        <begin position="1"/>
        <end position="21"/>
    </location>
</feature>
<protein>
    <recommendedName>
        <fullName evidence="2">LITAF domain-containing protein</fullName>
    </recommendedName>
</protein>
<dbReference type="GeneTree" id="ENSGT01060000249674"/>
<proteinExistence type="predicted"/>
<reference evidence="3" key="2">
    <citation type="submission" date="2025-08" db="UniProtKB">
        <authorList>
            <consortium name="Ensembl"/>
        </authorList>
    </citation>
    <scope>IDENTIFICATION</scope>
</reference>
<dbReference type="STRING" id="62062.ENSHHUP00000064727"/>
<dbReference type="InterPro" id="IPR006629">
    <property type="entry name" value="LITAF"/>
</dbReference>
<dbReference type="AlphaFoldDB" id="A0A4W5PMN6"/>
<evidence type="ECO:0000256" key="1">
    <source>
        <dbReference type="SAM" id="SignalP"/>
    </source>
</evidence>
<name>A0A4W5PMN6_9TELE</name>
<evidence type="ECO:0000259" key="2">
    <source>
        <dbReference type="Pfam" id="PF10601"/>
    </source>
</evidence>
<feature type="chain" id="PRO_5021457608" description="LITAF domain-containing protein" evidence="1">
    <location>
        <begin position="22"/>
        <end position="108"/>
    </location>
</feature>
<keyword evidence="1" id="KW-0732">Signal</keyword>